<keyword evidence="1" id="KW-0812">Transmembrane</keyword>
<sequence length="138" mass="16312">MEGTIFIVSMISIIIYFTFVAFNYYFDKKNKFTEFNLNFFKDRINFNDDDKRKKYMTFLGKHYFRFTLILSVFVMEGITLKIIIDNGILKEYIANSFEGVSKIEMTILIANIIIVIFIVGELLNLTKTKQRMIDNGEH</sequence>
<accession>A0A1I0ZIY8</accession>
<dbReference type="EMBL" id="FOKI01000022">
    <property type="protein sequence ID" value="SFB25615.1"/>
    <property type="molecule type" value="Genomic_DNA"/>
</dbReference>
<organism evidence="2 3">
    <name type="scientific">Clostridium frigidicarnis</name>
    <dbReference type="NCBI Taxonomy" id="84698"/>
    <lineage>
        <taxon>Bacteria</taxon>
        <taxon>Bacillati</taxon>
        <taxon>Bacillota</taxon>
        <taxon>Clostridia</taxon>
        <taxon>Eubacteriales</taxon>
        <taxon>Clostridiaceae</taxon>
        <taxon>Clostridium</taxon>
    </lineage>
</organism>
<keyword evidence="1" id="KW-1133">Transmembrane helix</keyword>
<dbReference type="RefSeq" id="WP_090042012.1">
    <property type="nucleotide sequence ID" value="NZ_FOKI01000022.1"/>
</dbReference>
<feature type="transmembrane region" description="Helical" evidence="1">
    <location>
        <begin position="63"/>
        <end position="83"/>
    </location>
</feature>
<feature type="transmembrane region" description="Helical" evidence="1">
    <location>
        <begin position="6"/>
        <end position="26"/>
    </location>
</feature>
<evidence type="ECO:0000313" key="2">
    <source>
        <dbReference type="EMBL" id="SFB25615.1"/>
    </source>
</evidence>
<gene>
    <name evidence="2" type="ORF">SAMN04488528_10224</name>
</gene>
<name>A0A1I0ZIY8_9CLOT</name>
<protein>
    <submittedName>
        <fullName evidence="2">Uncharacterized protein</fullName>
    </submittedName>
</protein>
<feature type="transmembrane region" description="Helical" evidence="1">
    <location>
        <begin position="103"/>
        <end position="123"/>
    </location>
</feature>
<proteinExistence type="predicted"/>
<dbReference type="AlphaFoldDB" id="A0A1I0ZIY8"/>
<keyword evidence="3" id="KW-1185">Reference proteome</keyword>
<reference evidence="2 3" key="1">
    <citation type="submission" date="2016-10" db="EMBL/GenBank/DDBJ databases">
        <authorList>
            <person name="de Groot N.N."/>
        </authorList>
    </citation>
    <scope>NUCLEOTIDE SEQUENCE [LARGE SCALE GENOMIC DNA]</scope>
    <source>
        <strain evidence="2 3">DSM 12271</strain>
    </source>
</reference>
<evidence type="ECO:0000256" key="1">
    <source>
        <dbReference type="SAM" id="Phobius"/>
    </source>
</evidence>
<evidence type="ECO:0000313" key="3">
    <source>
        <dbReference type="Proteomes" id="UP000198619"/>
    </source>
</evidence>
<dbReference type="Proteomes" id="UP000198619">
    <property type="component" value="Unassembled WGS sequence"/>
</dbReference>
<keyword evidence="1" id="KW-0472">Membrane</keyword>